<dbReference type="AlphaFoldDB" id="A0AB33JXB3"/>
<gene>
    <name evidence="2" type="ORF">KCMC57_15480</name>
</gene>
<organism evidence="2">
    <name type="scientific">Kitasatospora sp. CMC57</name>
    <dbReference type="NCBI Taxonomy" id="3231513"/>
    <lineage>
        <taxon>Bacteria</taxon>
        <taxon>Bacillati</taxon>
        <taxon>Actinomycetota</taxon>
        <taxon>Actinomycetes</taxon>
        <taxon>Kitasatosporales</taxon>
        <taxon>Streptomycetaceae</taxon>
        <taxon>Kitasatospora</taxon>
    </lineage>
</organism>
<sequence>MCNPSGVARTHPTHLPQRGDDFQDVMVEPILPPEEYREQVRRNAWRSPARIGLVRELPADRSLVEWFGARTAWRVGLARAGHTRRAAWEARRGPARPPRGPATR</sequence>
<evidence type="ECO:0000313" key="2">
    <source>
        <dbReference type="EMBL" id="BFP45180.1"/>
    </source>
</evidence>
<feature type="region of interest" description="Disordered" evidence="1">
    <location>
        <begin position="1"/>
        <end position="24"/>
    </location>
</feature>
<name>A0AB33JXB3_9ACTN</name>
<feature type="compositionally biased region" description="Pro residues" evidence="1">
    <location>
        <begin position="95"/>
        <end position="104"/>
    </location>
</feature>
<accession>A0AB33JXB3</accession>
<feature type="region of interest" description="Disordered" evidence="1">
    <location>
        <begin position="84"/>
        <end position="104"/>
    </location>
</feature>
<proteinExistence type="predicted"/>
<reference evidence="2" key="1">
    <citation type="submission" date="2024-07" db="EMBL/GenBank/DDBJ databases">
        <title>Complete genome sequences of cellulolytic bacteria, Kitasatospora sp. CMC57 and Streptomyces sp. CMC78, isolated from Japanese agricultural soil.</title>
        <authorList>
            <person name="Hashimoto T."/>
            <person name="Ito M."/>
            <person name="Iwamoto M."/>
            <person name="Fukahori D."/>
            <person name="Shoda T."/>
            <person name="Sakoda M."/>
            <person name="Morohoshi T."/>
            <person name="Mitsuboshi M."/>
            <person name="Nishizawa T."/>
        </authorList>
    </citation>
    <scope>NUCLEOTIDE SEQUENCE</scope>
    <source>
        <strain evidence="2">CMC57</strain>
    </source>
</reference>
<evidence type="ECO:0000256" key="1">
    <source>
        <dbReference type="SAM" id="MobiDB-lite"/>
    </source>
</evidence>
<protein>
    <submittedName>
        <fullName evidence="2">Uncharacterized protein</fullName>
    </submittedName>
</protein>
<dbReference type="EMBL" id="AP035881">
    <property type="protein sequence ID" value="BFP45180.1"/>
    <property type="molecule type" value="Genomic_DNA"/>
</dbReference>